<evidence type="ECO:0000259" key="1">
    <source>
        <dbReference type="Pfam" id="PF12315"/>
    </source>
</evidence>
<dbReference type="InterPro" id="IPR022087">
    <property type="entry name" value="DA1-like_dom"/>
</dbReference>
<proteinExistence type="predicted"/>
<reference evidence="2 3" key="1">
    <citation type="submission" date="2020-03" db="EMBL/GenBank/DDBJ databases">
        <title>Metabolic flexibility allows generalist bacteria to become dominant in a frequently disturbed ecosystem.</title>
        <authorList>
            <person name="Chen Y.-J."/>
            <person name="Leung P.M."/>
            <person name="Bay S.K."/>
            <person name="Hugenholtz P."/>
            <person name="Kessler A.J."/>
            <person name="Shelley G."/>
            <person name="Waite D.W."/>
            <person name="Cook P.L."/>
            <person name="Greening C."/>
        </authorList>
    </citation>
    <scope>NUCLEOTIDE SEQUENCE [LARGE SCALE GENOMIC DNA]</scope>
    <source>
        <strain evidence="2">SS_bin_28</strain>
    </source>
</reference>
<name>A0A7Y2E9G4_UNCEI</name>
<dbReference type="AlphaFoldDB" id="A0A7Y2E9G4"/>
<dbReference type="EMBL" id="JABDJR010000527">
    <property type="protein sequence ID" value="NNF07698.1"/>
    <property type="molecule type" value="Genomic_DNA"/>
</dbReference>
<protein>
    <submittedName>
        <fullName evidence="2">Protein DA1</fullName>
    </submittedName>
</protein>
<feature type="domain" description="Protein DA1-like" evidence="1">
    <location>
        <begin position="120"/>
        <end position="183"/>
    </location>
</feature>
<dbReference type="InterPro" id="IPR045218">
    <property type="entry name" value="DA1-like"/>
</dbReference>
<dbReference type="Pfam" id="PF12315">
    <property type="entry name" value="DA1-like"/>
    <property type="match status" value="1"/>
</dbReference>
<dbReference type="GO" id="GO:0043130">
    <property type="term" value="F:ubiquitin binding"/>
    <property type="evidence" value="ECO:0007669"/>
    <property type="project" value="TreeGrafter"/>
</dbReference>
<gene>
    <name evidence="2" type="ORF">HKN21_13125</name>
</gene>
<feature type="non-terminal residue" evidence="2">
    <location>
        <position position="1"/>
    </location>
</feature>
<accession>A0A7Y2E9G4</accession>
<dbReference type="Proteomes" id="UP000547674">
    <property type="component" value="Unassembled WGS sequence"/>
</dbReference>
<organism evidence="2 3">
    <name type="scientific">Eiseniibacteriota bacterium</name>
    <dbReference type="NCBI Taxonomy" id="2212470"/>
    <lineage>
        <taxon>Bacteria</taxon>
        <taxon>Candidatus Eiseniibacteriota</taxon>
    </lineage>
</organism>
<comment type="caution">
    <text evidence="2">The sequence shown here is derived from an EMBL/GenBank/DDBJ whole genome shotgun (WGS) entry which is preliminary data.</text>
</comment>
<dbReference type="PANTHER" id="PTHR24209:SF31">
    <property type="entry name" value="PROTEIN DA1-LIKE ISOFORM X1"/>
    <property type="match status" value="1"/>
</dbReference>
<sequence length="231" mass="26298">TYHPEHAENLVPCPYCSRGISNEVTEGGHRFPDGREVCGICLESAVLEPEQVREVAMEIRGYLRDLGIDIDPRTFPIELVGRDQLKSIRGLDSNVEGYTKYSVSNQYRSEGGSRSTLRSSLSTVHVYVLTGLPRMRFVGVLTHELMHAWLSSQGLNNTKPEFLEGSCNYVAYRVLENYAGKEAAYERLALESNTDPEYGLGFRRVLTMVQKKGHRHWLQRIQQEQDFPRGF</sequence>
<evidence type="ECO:0000313" key="3">
    <source>
        <dbReference type="Proteomes" id="UP000547674"/>
    </source>
</evidence>
<dbReference type="PANTHER" id="PTHR24209">
    <property type="entry name" value="PROTEIN DA1-RELATED 2"/>
    <property type="match status" value="1"/>
</dbReference>
<evidence type="ECO:0000313" key="2">
    <source>
        <dbReference type="EMBL" id="NNF07698.1"/>
    </source>
</evidence>